<dbReference type="InterPro" id="IPR015679">
    <property type="entry name" value="PLipase_D_fam"/>
</dbReference>
<evidence type="ECO:0000313" key="11">
    <source>
        <dbReference type="EMBL" id="KAE9190784.1"/>
    </source>
</evidence>
<dbReference type="GO" id="GO:0005886">
    <property type="term" value="C:plasma membrane"/>
    <property type="evidence" value="ECO:0007669"/>
    <property type="project" value="TreeGrafter"/>
</dbReference>
<protein>
    <recommendedName>
        <fullName evidence="24">Phospholipase D</fullName>
    </recommendedName>
</protein>
<dbReference type="PANTHER" id="PTHR18896:SF76">
    <property type="entry name" value="PHOSPHOLIPASE"/>
    <property type="match status" value="1"/>
</dbReference>
<dbReference type="EMBL" id="QXGE01001536">
    <property type="protein sequence ID" value="KAE9291352.1"/>
    <property type="molecule type" value="Genomic_DNA"/>
</dbReference>
<evidence type="ECO:0000313" key="14">
    <source>
        <dbReference type="EMBL" id="KAE9291352.1"/>
    </source>
</evidence>
<dbReference type="EMBL" id="QXFX01001419">
    <property type="protein sequence ID" value="KAE9090605.1"/>
    <property type="molecule type" value="Genomic_DNA"/>
</dbReference>
<evidence type="ECO:0000313" key="6">
    <source>
        <dbReference type="EMBL" id="KAE8928832.1"/>
    </source>
</evidence>
<dbReference type="Gene3D" id="3.30.870.10">
    <property type="entry name" value="Endonuclease Chain A"/>
    <property type="match status" value="1"/>
</dbReference>
<keyword evidence="3" id="KW-0443">Lipid metabolism</keyword>
<evidence type="ECO:0000256" key="1">
    <source>
        <dbReference type="ARBA" id="ARBA00000798"/>
    </source>
</evidence>
<proteinExistence type="predicted"/>
<feature type="signal peptide" evidence="5">
    <location>
        <begin position="1"/>
        <end position="28"/>
    </location>
</feature>
<dbReference type="Proteomes" id="UP000441208">
    <property type="component" value="Unassembled WGS sequence"/>
</dbReference>
<evidence type="ECO:0000313" key="18">
    <source>
        <dbReference type="Proteomes" id="UP000440367"/>
    </source>
</evidence>
<evidence type="ECO:0000313" key="13">
    <source>
        <dbReference type="EMBL" id="KAE9251552.1"/>
    </source>
</evidence>
<evidence type="ECO:0000313" key="9">
    <source>
        <dbReference type="EMBL" id="KAE9090692.1"/>
    </source>
</evidence>
<dbReference type="EMBL" id="QXGA01001533">
    <property type="protein sequence ID" value="KAE9116487.1"/>
    <property type="molecule type" value="Genomic_DNA"/>
</dbReference>
<dbReference type="EMBL" id="QXGC01000068">
    <property type="protein sequence ID" value="KAE9251552.1"/>
    <property type="molecule type" value="Genomic_DNA"/>
</dbReference>
<comment type="caution">
    <text evidence="10">The sequence shown here is derived from an EMBL/GenBank/DDBJ whole genome shotgun (WGS) entry which is preliminary data.</text>
</comment>
<evidence type="ECO:0000313" key="22">
    <source>
        <dbReference type="Proteomes" id="UP000476176"/>
    </source>
</evidence>
<dbReference type="Proteomes" id="UP000440732">
    <property type="component" value="Unassembled WGS sequence"/>
</dbReference>
<evidence type="ECO:0000313" key="7">
    <source>
        <dbReference type="EMBL" id="KAE8989608.1"/>
    </source>
</evidence>
<dbReference type="OrthoDB" id="71549at2759"/>
<dbReference type="EMBL" id="QXGD01000649">
    <property type="protein sequence ID" value="KAE9230241.1"/>
    <property type="molecule type" value="Genomic_DNA"/>
</dbReference>
<dbReference type="EMBL" id="QXGB01001439">
    <property type="protein sequence ID" value="KAE9190784.1"/>
    <property type="molecule type" value="Genomic_DNA"/>
</dbReference>
<evidence type="ECO:0000313" key="17">
    <source>
        <dbReference type="Proteomes" id="UP000437068"/>
    </source>
</evidence>
<dbReference type="Proteomes" id="UP000440367">
    <property type="component" value="Unassembled WGS sequence"/>
</dbReference>
<accession>A0A6A3SG33</accession>
<dbReference type="AlphaFoldDB" id="A0A6A3SG33"/>
<evidence type="ECO:0000313" key="23">
    <source>
        <dbReference type="Proteomes" id="UP000488956"/>
    </source>
</evidence>
<dbReference type="Proteomes" id="UP000429523">
    <property type="component" value="Unassembled WGS sequence"/>
</dbReference>
<keyword evidence="5" id="KW-0732">Signal</keyword>
<keyword evidence="16" id="KW-1185">Reference proteome</keyword>
<dbReference type="EMBL" id="QXFZ01001426">
    <property type="protein sequence ID" value="KAE9090692.1"/>
    <property type="molecule type" value="Genomic_DNA"/>
</dbReference>
<dbReference type="GO" id="GO:0004630">
    <property type="term" value="F:phospholipase D activity"/>
    <property type="evidence" value="ECO:0007669"/>
    <property type="project" value="UniProtKB-EC"/>
</dbReference>
<dbReference type="GO" id="GO:0009395">
    <property type="term" value="P:phospholipid catabolic process"/>
    <property type="evidence" value="ECO:0007669"/>
    <property type="project" value="TreeGrafter"/>
</dbReference>
<reference evidence="15 16" key="1">
    <citation type="submission" date="2018-08" db="EMBL/GenBank/DDBJ databases">
        <title>Genomic investigation of the strawberry pathogen Phytophthora fragariae indicates pathogenicity is determined by transcriptional variation in three key races.</title>
        <authorList>
            <person name="Adams T.M."/>
            <person name="Armitage A.D."/>
            <person name="Sobczyk M.K."/>
            <person name="Bates H.J."/>
            <person name="Dunwell J.M."/>
            <person name="Nellist C.F."/>
            <person name="Harrison R.J."/>
        </authorList>
    </citation>
    <scope>NUCLEOTIDE SEQUENCE [LARGE SCALE GENOMIC DNA]</scope>
    <source>
        <strain evidence="14 17">A4</strain>
        <strain evidence="12 18">BC-1</strain>
        <strain evidence="13 22">BC-23</strain>
        <strain evidence="11 16">NOV-27</strain>
        <strain evidence="10 19">NOV-5</strain>
        <strain evidence="9 20">NOV-71</strain>
        <strain evidence="6 15">NOV-9</strain>
        <strain evidence="8 23">ONT-3</strain>
        <strain evidence="7 21">SCRP245</strain>
    </source>
</reference>
<evidence type="ECO:0000256" key="5">
    <source>
        <dbReference type="SAM" id="SignalP"/>
    </source>
</evidence>
<dbReference type="PANTHER" id="PTHR18896">
    <property type="entry name" value="PHOSPHOLIPASE D"/>
    <property type="match status" value="1"/>
</dbReference>
<evidence type="ECO:0000313" key="12">
    <source>
        <dbReference type="EMBL" id="KAE9230241.1"/>
    </source>
</evidence>
<comment type="catalytic activity">
    <reaction evidence="1">
        <text>a 1,2-diacyl-sn-glycero-3-phosphocholine + H2O = a 1,2-diacyl-sn-glycero-3-phosphate + choline + H(+)</text>
        <dbReference type="Rhea" id="RHEA:14445"/>
        <dbReference type="ChEBI" id="CHEBI:15354"/>
        <dbReference type="ChEBI" id="CHEBI:15377"/>
        <dbReference type="ChEBI" id="CHEBI:15378"/>
        <dbReference type="ChEBI" id="CHEBI:57643"/>
        <dbReference type="ChEBI" id="CHEBI:58608"/>
        <dbReference type="EC" id="3.1.4.4"/>
    </reaction>
</comment>
<name>A0A6A3SG33_9STRA</name>
<evidence type="ECO:0000313" key="10">
    <source>
        <dbReference type="EMBL" id="KAE9116487.1"/>
    </source>
</evidence>
<evidence type="ECO:0000313" key="20">
    <source>
        <dbReference type="Proteomes" id="UP000441208"/>
    </source>
</evidence>
<evidence type="ECO:0000313" key="8">
    <source>
        <dbReference type="EMBL" id="KAE9090605.1"/>
    </source>
</evidence>
<dbReference type="Proteomes" id="UP000460718">
    <property type="component" value="Unassembled WGS sequence"/>
</dbReference>
<organism evidence="10 19">
    <name type="scientific">Phytophthora fragariae</name>
    <dbReference type="NCBI Taxonomy" id="53985"/>
    <lineage>
        <taxon>Eukaryota</taxon>
        <taxon>Sar</taxon>
        <taxon>Stramenopiles</taxon>
        <taxon>Oomycota</taxon>
        <taxon>Peronosporomycetes</taxon>
        <taxon>Peronosporales</taxon>
        <taxon>Peronosporaceae</taxon>
        <taxon>Phytophthora</taxon>
    </lineage>
</organism>
<dbReference type="Proteomes" id="UP000488956">
    <property type="component" value="Unassembled WGS sequence"/>
</dbReference>
<feature type="region of interest" description="Disordered" evidence="4">
    <location>
        <begin position="344"/>
        <end position="369"/>
    </location>
</feature>
<dbReference type="EMBL" id="QXGF01001618">
    <property type="protein sequence ID" value="KAE8928832.1"/>
    <property type="molecule type" value="Genomic_DNA"/>
</dbReference>
<evidence type="ECO:0000313" key="21">
    <source>
        <dbReference type="Proteomes" id="UP000460718"/>
    </source>
</evidence>
<evidence type="ECO:0008006" key="24">
    <source>
        <dbReference type="Google" id="ProtNLM"/>
    </source>
</evidence>
<gene>
    <name evidence="14" type="ORF">PF001_g19202</name>
    <name evidence="12" type="ORF">PF002_g13076</name>
    <name evidence="13" type="ORF">PF004_g2423</name>
    <name evidence="11" type="ORF">PF005_g19114</name>
    <name evidence="10" type="ORF">PF006_g19024</name>
    <name evidence="9" type="ORF">PF007_g19140</name>
    <name evidence="6" type="ORF">PF009_g21033</name>
    <name evidence="8" type="ORF">PF010_g18521</name>
    <name evidence="7" type="ORF">PF011_g18691</name>
</gene>
<dbReference type="Proteomes" id="UP000433483">
    <property type="component" value="Unassembled WGS sequence"/>
</dbReference>
<evidence type="ECO:0000256" key="4">
    <source>
        <dbReference type="SAM" id="MobiDB-lite"/>
    </source>
</evidence>
<dbReference type="Proteomes" id="UP000476176">
    <property type="component" value="Unassembled WGS sequence"/>
</dbReference>
<evidence type="ECO:0000313" key="16">
    <source>
        <dbReference type="Proteomes" id="UP000433483"/>
    </source>
</evidence>
<evidence type="ECO:0000256" key="3">
    <source>
        <dbReference type="ARBA" id="ARBA00023098"/>
    </source>
</evidence>
<dbReference type="EMBL" id="QXFW01001518">
    <property type="protein sequence ID" value="KAE8989608.1"/>
    <property type="molecule type" value="Genomic_DNA"/>
</dbReference>
<evidence type="ECO:0000313" key="19">
    <source>
        <dbReference type="Proteomes" id="UP000440732"/>
    </source>
</evidence>
<dbReference type="Proteomes" id="UP000437068">
    <property type="component" value="Unassembled WGS sequence"/>
</dbReference>
<dbReference type="SUPFAM" id="SSF56024">
    <property type="entry name" value="Phospholipase D/nuclease"/>
    <property type="match status" value="1"/>
</dbReference>
<feature type="chain" id="PRO_5036165982" description="Phospholipase D" evidence="5">
    <location>
        <begin position="29"/>
        <end position="369"/>
    </location>
</feature>
<feature type="compositionally biased region" description="Low complexity" evidence="4">
    <location>
        <begin position="345"/>
        <end position="369"/>
    </location>
</feature>
<evidence type="ECO:0000313" key="15">
    <source>
        <dbReference type="Proteomes" id="UP000429523"/>
    </source>
</evidence>
<keyword evidence="2" id="KW-0677">Repeat</keyword>
<sequence>MVDHRTSARLVLKFIYVLAVFLVSPSLSTSSATTQVQQPLLKATDWFLTEQEITDSRGGILRRDIAVYSTGNAVTSFTAANEFYNAVYDDLTKTKEGDRVLLSAYVTALVPLKPDVDPTGATTGVGKVFSDIVNRGGNVHILNWHNLKYKSYNVKARDFINSIPESPTNGATAKLIFDDRLPYIVSSHHQKTLVIMSNDSSSINQQPVAYVGGLDIANDRWDTSDHNNSALRDAAGITVNNKGWIDGHVRIHGPAAKDVATNFVDRWNSDYLPSKGIVDDLLDFENPPYEDIPPLDYSSNNNTSNLGNQSVQITRTFSCKYQHYKEFAPRGENSLFRARIKAIKTPRTSSTSKTSTSSSSRSCLTPSWR</sequence>
<evidence type="ECO:0000256" key="2">
    <source>
        <dbReference type="ARBA" id="ARBA00022737"/>
    </source>
</evidence>